<dbReference type="AlphaFoldDB" id="A0A4S8KPL3"/>
<dbReference type="EMBL" id="ML180501">
    <property type="protein sequence ID" value="THU77248.1"/>
    <property type="molecule type" value="Genomic_DNA"/>
</dbReference>
<proteinExistence type="predicted"/>
<evidence type="ECO:0000313" key="2">
    <source>
        <dbReference type="Proteomes" id="UP000297245"/>
    </source>
</evidence>
<feature type="non-terminal residue" evidence="1">
    <location>
        <position position="91"/>
    </location>
</feature>
<evidence type="ECO:0000313" key="1">
    <source>
        <dbReference type="EMBL" id="THU77248.1"/>
    </source>
</evidence>
<gene>
    <name evidence="1" type="ORF">K435DRAFT_561890</name>
</gene>
<protein>
    <submittedName>
        <fullName evidence="1">Uncharacterized protein</fullName>
    </submittedName>
</protein>
<sequence length="91" mass="9903">THFFTLNSSDTNNPIAQVLSGRDIDLDKFFDDLKPGSENMERSTVIAQNPIAAAQFSDTSVHNLLDILLGTKRVNGKGVCGEVSVYYGVVE</sequence>
<keyword evidence="2" id="KW-1185">Reference proteome</keyword>
<dbReference type="Proteomes" id="UP000297245">
    <property type="component" value="Unassembled WGS sequence"/>
</dbReference>
<reference evidence="1 2" key="1">
    <citation type="journal article" date="2019" name="Nat. Ecol. Evol.">
        <title>Megaphylogeny resolves global patterns of mushroom evolution.</title>
        <authorList>
            <person name="Varga T."/>
            <person name="Krizsan K."/>
            <person name="Foldi C."/>
            <person name="Dima B."/>
            <person name="Sanchez-Garcia M."/>
            <person name="Sanchez-Ramirez S."/>
            <person name="Szollosi G.J."/>
            <person name="Szarkandi J.G."/>
            <person name="Papp V."/>
            <person name="Albert L."/>
            <person name="Andreopoulos W."/>
            <person name="Angelini C."/>
            <person name="Antonin V."/>
            <person name="Barry K.W."/>
            <person name="Bougher N.L."/>
            <person name="Buchanan P."/>
            <person name="Buyck B."/>
            <person name="Bense V."/>
            <person name="Catcheside P."/>
            <person name="Chovatia M."/>
            <person name="Cooper J."/>
            <person name="Damon W."/>
            <person name="Desjardin D."/>
            <person name="Finy P."/>
            <person name="Geml J."/>
            <person name="Haridas S."/>
            <person name="Hughes K."/>
            <person name="Justo A."/>
            <person name="Karasinski D."/>
            <person name="Kautmanova I."/>
            <person name="Kiss B."/>
            <person name="Kocsube S."/>
            <person name="Kotiranta H."/>
            <person name="LaButti K.M."/>
            <person name="Lechner B.E."/>
            <person name="Liimatainen K."/>
            <person name="Lipzen A."/>
            <person name="Lukacs Z."/>
            <person name="Mihaltcheva S."/>
            <person name="Morgado L.N."/>
            <person name="Niskanen T."/>
            <person name="Noordeloos M.E."/>
            <person name="Ohm R.A."/>
            <person name="Ortiz-Santana B."/>
            <person name="Ovrebo C."/>
            <person name="Racz N."/>
            <person name="Riley R."/>
            <person name="Savchenko A."/>
            <person name="Shiryaev A."/>
            <person name="Soop K."/>
            <person name="Spirin V."/>
            <person name="Szebenyi C."/>
            <person name="Tomsovsky M."/>
            <person name="Tulloss R.E."/>
            <person name="Uehling J."/>
            <person name="Grigoriev I.V."/>
            <person name="Vagvolgyi C."/>
            <person name="Papp T."/>
            <person name="Martin F.M."/>
            <person name="Miettinen O."/>
            <person name="Hibbett D.S."/>
            <person name="Nagy L.G."/>
        </authorList>
    </citation>
    <scope>NUCLEOTIDE SEQUENCE [LARGE SCALE GENOMIC DNA]</scope>
    <source>
        <strain evidence="1 2">CBS 962.96</strain>
    </source>
</reference>
<organism evidence="1 2">
    <name type="scientific">Dendrothele bispora (strain CBS 962.96)</name>
    <dbReference type="NCBI Taxonomy" id="1314807"/>
    <lineage>
        <taxon>Eukaryota</taxon>
        <taxon>Fungi</taxon>
        <taxon>Dikarya</taxon>
        <taxon>Basidiomycota</taxon>
        <taxon>Agaricomycotina</taxon>
        <taxon>Agaricomycetes</taxon>
        <taxon>Agaricomycetidae</taxon>
        <taxon>Agaricales</taxon>
        <taxon>Agaricales incertae sedis</taxon>
        <taxon>Dendrothele</taxon>
    </lineage>
</organism>
<name>A0A4S8KPL3_DENBC</name>
<accession>A0A4S8KPL3</accession>
<feature type="non-terminal residue" evidence="1">
    <location>
        <position position="1"/>
    </location>
</feature>
<dbReference type="OrthoDB" id="432234at2759"/>